<evidence type="ECO:0000313" key="2">
    <source>
        <dbReference type="EMBL" id="CCW36040.1"/>
    </source>
</evidence>
<dbReference type="InParanoid" id="S0EZT0"/>
<feature type="coiled-coil region" evidence="1">
    <location>
        <begin position="227"/>
        <end position="267"/>
    </location>
</feature>
<dbReference type="Proteomes" id="UP000014227">
    <property type="component" value="Chromosome I"/>
</dbReference>
<dbReference type="EMBL" id="HF951689">
    <property type="protein sequence ID" value="CCW36040.1"/>
    <property type="molecule type" value="Genomic_DNA"/>
</dbReference>
<keyword evidence="3" id="KW-1185">Reference proteome</keyword>
<dbReference type="AlphaFoldDB" id="S0EZT0"/>
<dbReference type="PATRIC" id="fig|1303518.3.peg.2319"/>
<keyword evidence="1" id="KW-0175">Coiled coil</keyword>
<evidence type="ECO:0000256" key="1">
    <source>
        <dbReference type="SAM" id="Coils"/>
    </source>
</evidence>
<gene>
    <name evidence="2" type="ORF">CCALI_02233</name>
</gene>
<evidence type="ECO:0000313" key="3">
    <source>
        <dbReference type="Proteomes" id="UP000014227"/>
    </source>
</evidence>
<proteinExistence type="predicted"/>
<dbReference type="HOGENOM" id="CLU_743351_0_0_0"/>
<dbReference type="KEGG" id="ccz:CCALI_02233"/>
<organism evidence="2 3">
    <name type="scientific">Chthonomonas calidirosea (strain DSM 23976 / ICMP 18418 / T49)</name>
    <dbReference type="NCBI Taxonomy" id="1303518"/>
    <lineage>
        <taxon>Bacteria</taxon>
        <taxon>Bacillati</taxon>
        <taxon>Armatimonadota</taxon>
        <taxon>Chthonomonadia</taxon>
        <taxon>Chthonomonadales</taxon>
        <taxon>Chthonomonadaceae</taxon>
        <taxon>Chthonomonas</taxon>
    </lineage>
</organism>
<dbReference type="PROSITE" id="PS51257">
    <property type="entry name" value="PROKAR_LIPOPROTEIN"/>
    <property type="match status" value="1"/>
</dbReference>
<sequence>MAFTEKQWAFAIALLLSCALGEGCAPKSPSAKLCFVRMQALLPYSPPLFATASSASPPSAIAAPAATPVAFPTPPPPFVFPPPIGATLAAARRQQLSADAARYLQRFTESLQDAAQLDFNRYKKEQQTAAQQQLQQAADTIRAQSMSALQSQLAQLNRQEMLLQFREIAVQTQVRATAGIFANSQAHLDALSQQRLIAQQIAQVEAGRKQLVEQADQQIAQAISQTRQQIEADLQNHLQAYRKQQAAEIARRAMQAAENQQALLQEVNLVLPPIPSTPPPGVSLPVTLSPPSRVALPTAQQAVQRATLNASIQAAQIGAELAKIRLQALRQEVLAILQQQGWHLVPQGTPGAFDATDFVKTQLQQERERSLP</sequence>
<accession>S0EZT0</accession>
<name>S0EZT0_CHTCT</name>
<protein>
    <submittedName>
        <fullName evidence="2">Uncharacterized protein</fullName>
    </submittedName>
</protein>
<dbReference type="RefSeq" id="WP_016483560.1">
    <property type="nucleotide sequence ID" value="NC_021487.1"/>
</dbReference>
<dbReference type="STRING" id="454171.CP488_01861"/>
<reference evidence="3" key="1">
    <citation type="submission" date="2013-03" db="EMBL/GenBank/DDBJ databases">
        <title>Genome sequence of Chthonomonas calidirosea, the first sequenced genome from the Armatimonadetes phylum (formally candidate division OP10).</title>
        <authorList>
            <person name="Lee K.C.Y."/>
            <person name="Morgan X.C."/>
            <person name="Dunfield P.F."/>
            <person name="Tamas I."/>
            <person name="Houghton K.M."/>
            <person name="Vyssotski M."/>
            <person name="Ryan J.L.J."/>
            <person name="Lagutin K."/>
            <person name="McDonald I.R."/>
            <person name="Stott M.B."/>
        </authorList>
    </citation>
    <scope>NUCLEOTIDE SEQUENCE [LARGE SCALE GENOMIC DNA]</scope>
    <source>
        <strain evidence="3">DSM 23976 / ICMP 18418 / T49</strain>
    </source>
</reference>